<dbReference type="EnsemblPlants" id="Pp3c6_17550V3.7">
    <property type="protein sequence ID" value="Pp3c6_17550V3.7"/>
    <property type="gene ID" value="Pp3c6_17550"/>
</dbReference>
<dbReference type="STRING" id="3218.A0A2K1KG35"/>
<evidence type="ECO:0000313" key="4">
    <source>
        <dbReference type="EnsemblPlants" id="Pp3c6_17550V3.1"/>
    </source>
</evidence>
<dbReference type="KEGG" id="ppp:112283612"/>
<organism evidence="3">
    <name type="scientific">Physcomitrium patens</name>
    <name type="common">Spreading-leaved earth moss</name>
    <name type="synonym">Physcomitrella patens</name>
    <dbReference type="NCBI Taxonomy" id="3218"/>
    <lineage>
        <taxon>Eukaryota</taxon>
        <taxon>Viridiplantae</taxon>
        <taxon>Streptophyta</taxon>
        <taxon>Embryophyta</taxon>
        <taxon>Bryophyta</taxon>
        <taxon>Bryophytina</taxon>
        <taxon>Bryopsida</taxon>
        <taxon>Funariidae</taxon>
        <taxon>Funariales</taxon>
        <taxon>Funariaceae</taxon>
        <taxon>Physcomitrium</taxon>
    </lineage>
</organism>
<feature type="region of interest" description="Disordered" evidence="1">
    <location>
        <begin position="57"/>
        <end position="88"/>
    </location>
</feature>
<dbReference type="OMA" id="DYMDTEQ"/>
<dbReference type="Proteomes" id="UP000006727">
    <property type="component" value="Chromosome 6"/>
</dbReference>
<keyword evidence="5" id="KW-1185">Reference proteome</keyword>
<evidence type="ECO:0000256" key="1">
    <source>
        <dbReference type="SAM" id="MobiDB-lite"/>
    </source>
</evidence>
<dbReference type="GeneID" id="112283612"/>
<feature type="domain" description="DUF7811" evidence="2">
    <location>
        <begin position="142"/>
        <end position="264"/>
    </location>
</feature>
<dbReference type="PaxDb" id="3218-PP1S14_16V6.1"/>
<gene>
    <name evidence="4" type="primary">LOC112283612</name>
    <name evidence="3" type="ORF">PHYPA_009094</name>
</gene>
<dbReference type="PANTHER" id="PTHR36739">
    <property type="entry name" value="D-TAGATOSE-1,6-BISPHOSPHATE ALDOLASE SUBUNIT"/>
    <property type="match status" value="1"/>
</dbReference>
<reference evidence="3 5" key="2">
    <citation type="journal article" date="2018" name="Plant J.">
        <title>The Physcomitrella patens chromosome-scale assembly reveals moss genome structure and evolution.</title>
        <authorList>
            <person name="Lang D."/>
            <person name="Ullrich K.K."/>
            <person name="Murat F."/>
            <person name="Fuchs J."/>
            <person name="Jenkins J."/>
            <person name="Haas F.B."/>
            <person name="Piednoel M."/>
            <person name="Gundlach H."/>
            <person name="Van Bel M."/>
            <person name="Meyberg R."/>
            <person name="Vives C."/>
            <person name="Morata J."/>
            <person name="Symeonidi A."/>
            <person name="Hiss M."/>
            <person name="Muchero W."/>
            <person name="Kamisugi Y."/>
            <person name="Saleh O."/>
            <person name="Blanc G."/>
            <person name="Decker E.L."/>
            <person name="van Gessel N."/>
            <person name="Grimwood J."/>
            <person name="Hayes R.D."/>
            <person name="Graham S.W."/>
            <person name="Gunter L.E."/>
            <person name="McDaniel S.F."/>
            <person name="Hoernstein S.N.W."/>
            <person name="Larsson A."/>
            <person name="Li F.W."/>
            <person name="Perroud P.F."/>
            <person name="Phillips J."/>
            <person name="Ranjan P."/>
            <person name="Rokshar D.S."/>
            <person name="Rothfels C.J."/>
            <person name="Schneider L."/>
            <person name="Shu S."/>
            <person name="Stevenson D.W."/>
            <person name="Thummler F."/>
            <person name="Tillich M."/>
            <person name="Villarreal Aguilar J.C."/>
            <person name="Widiez T."/>
            <person name="Wong G.K."/>
            <person name="Wymore A."/>
            <person name="Zhang Y."/>
            <person name="Zimmer A.D."/>
            <person name="Quatrano R.S."/>
            <person name="Mayer K.F.X."/>
            <person name="Goodstein D."/>
            <person name="Casacuberta J.M."/>
            <person name="Vandepoele K."/>
            <person name="Reski R."/>
            <person name="Cuming A.C."/>
            <person name="Tuskan G.A."/>
            <person name="Maumus F."/>
            <person name="Salse J."/>
            <person name="Schmutz J."/>
            <person name="Rensing S.A."/>
        </authorList>
    </citation>
    <scope>NUCLEOTIDE SEQUENCE [LARGE SCALE GENOMIC DNA]</scope>
    <source>
        <strain evidence="4 5">cv. Gransden 2004</strain>
    </source>
</reference>
<accession>A0A2K1KG35</accession>
<dbReference type="RefSeq" id="XP_024378305.1">
    <property type="nucleotide sequence ID" value="XM_024522537.2"/>
</dbReference>
<dbReference type="AlphaFoldDB" id="A0A2K1KG35"/>
<reference evidence="4" key="3">
    <citation type="submission" date="2020-12" db="UniProtKB">
        <authorList>
            <consortium name="EnsemblPlants"/>
        </authorList>
    </citation>
    <scope>IDENTIFICATION</scope>
</reference>
<dbReference type="PANTHER" id="PTHR36739:SF1">
    <property type="entry name" value="D-TAGATOSE-1,6-BISPHOSPHATE ALDOLASE SUBUNIT"/>
    <property type="match status" value="1"/>
</dbReference>
<dbReference type="Pfam" id="PF25103">
    <property type="entry name" value="DUF7811"/>
    <property type="match status" value="1"/>
</dbReference>
<evidence type="ECO:0000313" key="3">
    <source>
        <dbReference type="EMBL" id="PNR52719.1"/>
    </source>
</evidence>
<protein>
    <recommendedName>
        <fullName evidence="2">DUF7811 domain-containing protein</fullName>
    </recommendedName>
</protein>
<dbReference type="InterPro" id="IPR056713">
    <property type="entry name" value="DUF7811"/>
</dbReference>
<proteinExistence type="predicted"/>
<dbReference type="FunCoup" id="A0A2K1KG35">
    <property type="interactions" value="514"/>
</dbReference>
<evidence type="ECO:0000313" key="5">
    <source>
        <dbReference type="Proteomes" id="UP000006727"/>
    </source>
</evidence>
<dbReference type="EnsemblPlants" id="Pp3c6_17550V3.1">
    <property type="protein sequence ID" value="Pp3c6_17550V3.1"/>
    <property type="gene ID" value="Pp3c6_17550"/>
</dbReference>
<dbReference type="EMBL" id="ABEU02000006">
    <property type="protein sequence ID" value="PNR52719.1"/>
    <property type="molecule type" value="Genomic_DNA"/>
</dbReference>
<evidence type="ECO:0000259" key="2">
    <source>
        <dbReference type="Pfam" id="PF25103"/>
    </source>
</evidence>
<name>A0A2K1KG35_PHYPA</name>
<reference evidence="3 5" key="1">
    <citation type="journal article" date="2008" name="Science">
        <title>The Physcomitrella genome reveals evolutionary insights into the conquest of land by plants.</title>
        <authorList>
            <person name="Rensing S."/>
            <person name="Lang D."/>
            <person name="Zimmer A."/>
            <person name="Terry A."/>
            <person name="Salamov A."/>
            <person name="Shapiro H."/>
            <person name="Nishiyama T."/>
            <person name="Perroud P.-F."/>
            <person name="Lindquist E."/>
            <person name="Kamisugi Y."/>
            <person name="Tanahashi T."/>
            <person name="Sakakibara K."/>
            <person name="Fujita T."/>
            <person name="Oishi K."/>
            <person name="Shin-I T."/>
            <person name="Kuroki Y."/>
            <person name="Toyoda A."/>
            <person name="Suzuki Y."/>
            <person name="Hashimoto A."/>
            <person name="Yamaguchi K."/>
            <person name="Sugano A."/>
            <person name="Kohara Y."/>
            <person name="Fujiyama A."/>
            <person name="Anterola A."/>
            <person name="Aoki S."/>
            <person name="Ashton N."/>
            <person name="Barbazuk W.B."/>
            <person name="Barker E."/>
            <person name="Bennetzen J."/>
            <person name="Bezanilla M."/>
            <person name="Blankenship R."/>
            <person name="Cho S.H."/>
            <person name="Dutcher S."/>
            <person name="Estelle M."/>
            <person name="Fawcett J.A."/>
            <person name="Gundlach H."/>
            <person name="Hanada K."/>
            <person name="Heyl A."/>
            <person name="Hicks K.A."/>
            <person name="Hugh J."/>
            <person name="Lohr M."/>
            <person name="Mayer K."/>
            <person name="Melkozernov A."/>
            <person name="Murata T."/>
            <person name="Nelson D."/>
            <person name="Pils B."/>
            <person name="Prigge M."/>
            <person name="Reiss B."/>
            <person name="Renner T."/>
            <person name="Rombauts S."/>
            <person name="Rushton P."/>
            <person name="Sanderfoot A."/>
            <person name="Schween G."/>
            <person name="Shiu S.-H."/>
            <person name="Stueber K."/>
            <person name="Theodoulou F.L."/>
            <person name="Tu H."/>
            <person name="Van de Peer Y."/>
            <person name="Verrier P.J."/>
            <person name="Waters E."/>
            <person name="Wood A."/>
            <person name="Yang L."/>
            <person name="Cove D."/>
            <person name="Cuming A."/>
            <person name="Hasebe M."/>
            <person name="Lucas S."/>
            <person name="Mishler D.B."/>
            <person name="Reski R."/>
            <person name="Grigoriev I."/>
            <person name="Quatrano R.S."/>
            <person name="Boore J.L."/>
        </authorList>
    </citation>
    <scope>NUCLEOTIDE SEQUENCE [LARGE SCALE GENOMIC DNA]</scope>
    <source>
        <strain evidence="4 5">cv. Gransden 2004</strain>
    </source>
</reference>
<dbReference type="Gramene" id="Pp3c6_17550V3.7">
    <property type="protein sequence ID" value="Pp3c6_17550V3.7"/>
    <property type="gene ID" value="Pp3c6_17550"/>
</dbReference>
<dbReference type="Gramene" id="Pp3c6_17550V3.1">
    <property type="protein sequence ID" value="Pp3c6_17550V3.1"/>
    <property type="gene ID" value="Pp3c6_17550"/>
</dbReference>
<sequence>MGHASIVQRNWVPCAQPNFACVLVSAPVASFKVVRFRRALSSTSGLSSRFRVTNQTRLSPMKMLSPQSRYSGNSDGGESDSDGRSGWSPRDKFGLYPWDPSWDSPERDCKDVDWVREDTFTFFTTDGLVRIGGSIRPSFGKKHRLRRRRYKEEDYMDPKQGLCLGAIFDIAATNGLDRGRKLCVVGFCRSIEMLNDVVEDTVLDLGGEVVIAEKATTEGLHEKLTMMVVMPLLWGVPPAVDTLNYAIRSGGGIVEKTYKQWHFL</sequence>
<dbReference type="OrthoDB" id="2018054at2759"/>